<dbReference type="AlphaFoldDB" id="A0AAP6BC28"/>
<accession>A0AAP6BC28</accession>
<sequence>MNHHPSDEQKIIKVRTARTPGRVVRIDLGDGRCVYGRQLTGVTVEFYDRVCKPAEPVGPTAIVASPVAFRIWVMDAAFRRHGGWELLDVVSLTQAERTEVHRYSKQDPLSGTITIYNADPTTGAGSETPATIEEGQKLERASVWSPEHVEDRLRDYLDGRPNKWVESLRLKP</sequence>
<keyword evidence="3" id="KW-1185">Reference proteome</keyword>
<proteinExistence type="predicted"/>
<evidence type="ECO:0000313" key="4">
    <source>
        <dbReference type="Proteomes" id="UP001282288"/>
    </source>
</evidence>
<dbReference type="RefSeq" id="WP_158002855.1">
    <property type="nucleotide sequence ID" value="NZ_BCMK01000001.1"/>
</dbReference>
<dbReference type="Proteomes" id="UP001272987">
    <property type="component" value="Unassembled WGS sequence"/>
</dbReference>
<name>A0AAP6BC28_9ACTN</name>
<dbReference type="EMBL" id="JARAWC010000013">
    <property type="protein sequence ID" value="MDX2961732.1"/>
    <property type="molecule type" value="Genomic_DNA"/>
</dbReference>
<organism evidence="1 4">
    <name type="scientific">Streptomyces acidiscabies</name>
    <dbReference type="NCBI Taxonomy" id="42234"/>
    <lineage>
        <taxon>Bacteria</taxon>
        <taxon>Bacillati</taxon>
        <taxon>Actinomycetota</taxon>
        <taxon>Actinomycetes</taxon>
        <taxon>Kitasatosporales</taxon>
        <taxon>Streptomycetaceae</taxon>
        <taxon>Streptomyces</taxon>
    </lineage>
</organism>
<dbReference type="Pfam" id="PF15428">
    <property type="entry name" value="Imm26"/>
    <property type="match status" value="1"/>
</dbReference>
<reference evidence="1 3" key="1">
    <citation type="journal article" date="2023" name="Microb. Genom.">
        <title>Mesoterricola silvestris gen. nov., sp. nov., Mesoterricola sediminis sp. nov., Geothrix oryzae sp. nov., Geothrix edaphica sp. nov., Geothrix rubra sp. nov., and Geothrix limicola sp. nov., six novel members of Acidobacteriota isolated from soils.</title>
        <authorList>
            <person name="Weisberg A.J."/>
            <person name="Pearce E."/>
            <person name="Kramer C.G."/>
            <person name="Chang J.H."/>
            <person name="Clarke C.R."/>
        </authorList>
    </citation>
    <scope>NUCLEOTIDE SEQUENCE</scope>
    <source>
        <strain evidence="2 3">NB05-1H</strain>
        <strain evidence="1">NRRL_B-16521</strain>
    </source>
</reference>
<evidence type="ECO:0000313" key="3">
    <source>
        <dbReference type="Proteomes" id="UP001272987"/>
    </source>
</evidence>
<comment type="caution">
    <text evidence="1">The sequence shown here is derived from an EMBL/GenBank/DDBJ whole genome shotgun (WGS) entry which is preliminary data.</text>
</comment>
<dbReference type="GeneID" id="69813524"/>
<dbReference type="Proteomes" id="UP001282288">
    <property type="component" value="Unassembled WGS sequence"/>
</dbReference>
<evidence type="ECO:0000313" key="1">
    <source>
        <dbReference type="EMBL" id="MDX2961732.1"/>
    </source>
</evidence>
<evidence type="ECO:0000313" key="2">
    <source>
        <dbReference type="EMBL" id="MDX3023521.1"/>
    </source>
</evidence>
<dbReference type="InterPro" id="IPR029278">
    <property type="entry name" value="Imm26"/>
</dbReference>
<gene>
    <name evidence="1" type="ORF">PV399_18705</name>
    <name evidence="2" type="ORF">PV666_37455</name>
</gene>
<dbReference type="EMBL" id="JARAWP010000027">
    <property type="protein sequence ID" value="MDX3023521.1"/>
    <property type="molecule type" value="Genomic_DNA"/>
</dbReference>
<protein>
    <submittedName>
        <fullName evidence="1">Imm26 family immunity protein</fullName>
    </submittedName>
</protein>